<accession>A0ABP7AG70</accession>
<evidence type="ECO:0000256" key="1">
    <source>
        <dbReference type="SAM" id="MobiDB-lite"/>
    </source>
</evidence>
<keyword evidence="3" id="KW-1185">Reference proteome</keyword>
<dbReference type="Proteomes" id="UP001501490">
    <property type="component" value="Unassembled WGS sequence"/>
</dbReference>
<organism evidence="2 3">
    <name type="scientific">Microlunatus ginsengisoli</name>
    <dbReference type="NCBI Taxonomy" id="363863"/>
    <lineage>
        <taxon>Bacteria</taxon>
        <taxon>Bacillati</taxon>
        <taxon>Actinomycetota</taxon>
        <taxon>Actinomycetes</taxon>
        <taxon>Propionibacteriales</taxon>
        <taxon>Propionibacteriaceae</taxon>
        <taxon>Microlunatus</taxon>
    </lineage>
</organism>
<dbReference type="EMBL" id="BAABAB010000028">
    <property type="protein sequence ID" value="GAA3631771.1"/>
    <property type="molecule type" value="Genomic_DNA"/>
</dbReference>
<evidence type="ECO:0000313" key="2">
    <source>
        <dbReference type="EMBL" id="GAA3631771.1"/>
    </source>
</evidence>
<feature type="region of interest" description="Disordered" evidence="1">
    <location>
        <begin position="1"/>
        <end position="28"/>
    </location>
</feature>
<reference evidence="3" key="1">
    <citation type="journal article" date="2019" name="Int. J. Syst. Evol. Microbiol.">
        <title>The Global Catalogue of Microorganisms (GCM) 10K type strain sequencing project: providing services to taxonomists for standard genome sequencing and annotation.</title>
        <authorList>
            <consortium name="The Broad Institute Genomics Platform"/>
            <consortium name="The Broad Institute Genome Sequencing Center for Infectious Disease"/>
            <person name="Wu L."/>
            <person name="Ma J."/>
        </authorList>
    </citation>
    <scope>NUCLEOTIDE SEQUENCE [LARGE SCALE GENOMIC DNA]</scope>
    <source>
        <strain evidence="3">JCM 16929</strain>
    </source>
</reference>
<evidence type="ECO:0000313" key="3">
    <source>
        <dbReference type="Proteomes" id="UP001501490"/>
    </source>
</evidence>
<comment type="caution">
    <text evidence="2">The sequence shown here is derived from an EMBL/GenBank/DDBJ whole genome shotgun (WGS) entry which is preliminary data.</text>
</comment>
<sequence>MDGLDLPNARIRLRRESTAPGAPDRSSELTLWLDGPRFRLRDHAGRPFPDVLADVTAPRGFGRTARSMEDFATAWTPAEHPRRPTEIFVDGAAGQAVVVEGDDDPWRLDATDPLRLLDLVLARGRQQELSADGEGTVLDRVCGRYRFELRGEEQGTGYRTEVQWWIFEPYLLRRELRDLPHGRLSMITEVVQLDEGVVTNADVGFADPTTP</sequence>
<proteinExistence type="predicted"/>
<gene>
    <name evidence="2" type="ORF">GCM10022236_37940</name>
</gene>
<name>A0ABP7AG70_9ACTN</name>
<protein>
    <submittedName>
        <fullName evidence="2">Uncharacterized protein</fullName>
    </submittedName>
</protein>
<dbReference type="RefSeq" id="WP_344807493.1">
    <property type="nucleotide sequence ID" value="NZ_BAABAB010000028.1"/>
</dbReference>